<organism evidence="1 2">
    <name type="scientific">Pagothenia borchgrevinki</name>
    <name type="common">Bald rockcod</name>
    <name type="synonym">Trematomus borchgrevinki</name>
    <dbReference type="NCBI Taxonomy" id="8213"/>
    <lineage>
        <taxon>Eukaryota</taxon>
        <taxon>Metazoa</taxon>
        <taxon>Chordata</taxon>
        <taxon>Craniata</taxon>
        <taxon>Vertebrata</taxon>
        <taxon>Euteleostomi</taxon>
        <taxon>Actinopterygii</taxon>
        <taxon>Neopterygii</taxon>
        <taxon>Teleostei</taxon>
        <taxon>Neoteleostei</taxon>
        <taxon>Acanthomorphata</taxon>
        <taxon>Eupercaria</taxon>
        <taxon>Perciformes</taxon>
        <taxon>Notothenioidei</taxon>
        <taxon>Nototheniidae</taxon>
        <taxon>Pagothenia</taxon>
    </lineage>
</organism>
<reference evidence="1 2" key="1">
    <citation type="journal article" date="2022" name="G3 (Bethesda)">
        <title>Evaluating Illumina-, Nanopore-, and PacBio-based genome assembly strategies with the bald notothen, Trematomus borchgrevinki.</title>
        <authorList>
            <person name="Rayamajhi N."/>
            <person name="Cheng C.C."/>
            <person name="Catchen J.M."/>
        </authorList>
    </citation>
    <scope>NUCLEOTIDE SEQUENCE [LARGE SCALE GENOMIC DNA]</scope>
    <source>
        <strain evidence="1">AGRC-2024</strain>
    </source>
</reference>
<gene>
    <name evidence="1" type="ORF">OYC64_001037</name>
</gene>
<accession>A0ABD2HEG6</accession>
<evidence type="ECO:0000313" key="1">
    <source>
        <dbReference type="EMBL" id="KAL3064924.1"/>
    </source>
</evidence>
<sequence>MEIMLNLLGTEEPNFLFLRHMPPHVQTALANTTITEPCAFAEEADRISLATQRFAPRCWPQHAVAPVEAC</sequence>
<comment type="caution">
    <text evidence="1">The sequence shown here is derived from an EMBL/GenBank/DDBJ whole genome shotgun (WGS) entry which is preliminary data.</text>
</comment>
<dbReference type="EMBL" id="JBIYXZ010002070">
    <property type="protein sequence ID" value="KAL3064924.1"/>
    <property type="molecule type" value="Genomic_DNA"/>
</dbReference>
<name>A0ABD2HEG6_PAGBO</name>
<keyword evidence="2" id="KW-1185">Reference proteome</keyword>
<proteinExistence type="predicted"/>
<dbReference type="AlphaFoldDB" id="A0ABD2HEG6"/>
<dbReference type="Proteomes" id="UP001619887">
    <property type="component" value="Unassembled WGS sequence"/>
</dbReference>
<protein>
    <submittedName>
        <fullName evidence="1">Uncharacterized protein</fullName>
    </submittedName>
</protein>
<reference evidence="1 2" key="2">
    <citation type="journal article" date="2024" name="G3 (Bethesda)">
        <title>The genome of the cryopelagic Antarctic bald notothen, Trematomus borchgrevinki.</title>
        <authorList>
            <person name="Rayamajhi N."/>
            <person name="Rivera-Colon A.G."/>
            <person name="Minhas B.F."/>
            <person name="Cheng C.C."/>
            <person name="Catchen J.M."/>
        </authorList>
    </citation>
    <scope>NUCLEOTIDE SEQUENCE [LARGE SCALE GENOMIC DNA]</scope>
    <source>
        <strain evidence="1">AGRC-2024</strain>
    </source>
</reference>
<evidence type="ECO:0000313" key="2">
    <source>
        <dbReference type="Proteomes" id="UP001619887"/>
    </source>
</evidence>